<accession>A0A4Q7UA56</accession>
<gene>
    <name evidence="1" type="ORF">EV382_1080</name>
</gene>
<organism evidence="1 2">
    <name type="scientific">Micromonospora violae</name>
    <dbReference type="NCBI Taxonomy" id="1278207"/>
    <lineage>
        <taxon>Bacteria</taxon>
        <taxon>Bacillati</taxon>
        <taxon>Actinomycetota</taxon>
        <taxon>Actinomycetes</taxon>
        <taxon>Micromonosporales</taxon>
        <taxon>Micromonosporaceae</taxon>
        <taxon>Micromonospora</taxon>
    </lineage>
</organism>
<dbReference type="EMBL" id="SHKK01000001">
    <property type="protein sequence ID" value="RZT77905.1"/>
    <property type="molecule type" value="Genomic_DNA"/>
</dbReference>
<evidence type="ECO:0000313" key="2">
    <source>
        <dbReference type="Proteomes" id="UP000293781"/>
    </source>
</evidence>
<proteinExistence type="predicted"/>
<dbReference type="RefSeq" id="WP_130400489.1">
    <property type="nucleotide sequence ID" value="NZ_SHKK01000001.1"/>
</dbReference>
<dbReference type="AlphaFoldDB" id="A0A4Q7UA56"/>
<evidence type="ECO:0000313" key="1">
    <source>
        <dbReference type="EMBL" id="RZT77905.1"/>
    </source>
</evidence>
<sequence>MPDIEVLTDALRDEAGRWRRLAEEMGDVERAASHLDLAPTAFFIGDANTLLHSFAYDSFQSFMFNVIAGAVVEFRQIAEALDRVANAYDRADAVVELDLNAIYRA</sequence>
<name>A0A4Q7UA56_9ACTN</name>
<dbReference type="Proteomes" id="UP000293781">
    <property type="component" value="Unassembled WGS sequence"/>
</dbReference>
<reference evidence="1 2" key="1">
    <citation type="submission" date="2019-02" db="EMBL/GenBank/DDBJ databases">
        <title>Sequencing the genomes of 1000 actinobacteria strains.</title>
        <authorList>
            <person name="Klenk H.-P."/>
        </authorList>
    </citation>
    <scope>NUCLEOTIDE SEQUENCE [LARGE SCALE GENOMIC DNA]</scope>
    <source>
        <strain evidence="1 2">DSM 45888</strain>
    </source>
</reference>
<comment type="caution">
    <text evidence="1">The sequence shown here is derived from an EMBL/GenBank/DDBJ whole genome shotgun (WGS) entry which is preliminary data.</text>
</comment>
<keyword evidence="2" id="KW-1185">Reference proteome</keyword>
<dbReference type="OrthoDB" id="3393373at2"/>
<protein>
    <recommendedName>
        <fullName evidence="3">Excreted virulence factor EspC (Type VII ESX diderm)</fullName>
    </recommendedName>
</protein>
<evidence type="ECO:0008006" key="3">
    <source>
        <dbReference type="Google" id="ProtNLM"/>
    </source>
</evidence>